<evidence type="ECO:0000256" key="7">
    <source>
        <dbReference type="RuleBase" id="RU367016"/>
    </source>
</evidence>
<evidence type="ECO:0000256" key="4">
    <source>
        <dbReference type="ARBA" id="ARBA00022692"/>
    </source>
</evidence>
<feature type="transmembrane region" description="Helical" evidence="7">
    <location>
        <begin position="156"/>
        <end position="176"/>
    </location>
</feature>
<evidence type="ECO:0000256" key="1">
    <source>
        <dbReference type="ARBA" id="ARBA00004651"/>
    </source>
</evidence>
<feature type="transmembrane region" description="Helical" evidence="7">
    <location>
        <begin position="69"/>
        <end position="90"/>
    </location>
</feature>
<dbReference type="Proteomes" id="UP000501534">
    <property type="component" value="Chromosome"/>
</dbReference>
<dbReference type="NCBIfam" id="NF008102">
    <property type="entry name" value="PRK10847.1"/>
    <property type="match status" value="1"/>
</dbReference>
<organism evidence="9 10">
    <name type="scientific">Usitatibacter rugosus</name>
    <dbReference type="NCBI Taxonomy" id="2732067"/>
    <lineage>
        <taxon>Bacteria</taxon>
        <taxon>Pseudomonadati</taxon>
        <taxon>Pseudomonadota</taxon>
        <taxon>Betaproteobacteria</taxon>
        <taxon>Nitrosomonadales</taxon>
        <taxon>Usitatibacteraceae</taxon>
        <taxon>Usitatibacter</taxon>
    </lineage>
</organism>
<evidence type="ECO:0000313" key="10">
    <source>
        <dbReference type="Proteomes" id="UP000501534"/>
    </source>
</evidence>
<keyword evidence="5 7" id="KW-1133">Transmembrane helix</keyword>
<dbReference type="PANTHER" id="PTHR30353">
    <property type="entry name" value="INNER MEMBRANE PROTEIN DEDA-RELATED"/>
    <property type="match status" value="1"/>
</dbReference>
<comment type="similarity">
    <text evidence="2 7">Belongs to the DedA family.</text>
</comment>
<dbReference type="KEGG" id="uru:DSM104443_03247"/>
<evidence type="ECO:0000256" key="3">
    <source>
        <dbReference type="ARBA" id="ARBA00022475"/>
    </source>
</evidence>
<dbReference type="EMBL" id="CP053069">
    <property type="protein sequence ID" value="QJR12162.1"/>
    <property type="molecule type" value="Genomic_DNA"/>
</dbReference>
<dbReference type="RefSeq" id="WP_171094115.1">
    <property type="nucleotide sequence ID" value="NZ_CP053069.1"/>
</dbReference>
<dbReference type="InterPro" id="IPR058127">
    <property type="entry name" value="DedA"/>
</dbReference>
<evidence type="ECO:0000313" key="9">
    <source>
        <dbReference type="EMBL" id="QJR12162.1"/>
    </source>
</evidence>
<dbReference type="AlphaFoldDB" id="A0A6M4GYR7"/>
<evidence type="ECO:0000256" key="5">
    <source>
        <dbReference type="ARBA" id="ARBA00022989"/>
    </source>
</evidence>
<reference evidence="9 10" key="1">
    <citation type="submission" date="2020-04" db="EMBL/GenBank/DDBJ databases">
        <title>Usitatibacter rugosus gen. nov., sp. nov. and Usitatibacter palustris sp. nov., novel members of Usitatibacteraceae fam. nov. within the order Nitrosomonadales isolated from soil.</title>
        <authorList>
            <person name="Huber K.J."/>
            <person name="Neumann-Schaal M."/>
            <person name="Geppert A."/>
            <person name="Luckner M."/>
            <person name="Wanner G."/>
            <person name="Overmann J."/>
        </authorList>
    </citation>
    <scope>NUCLEOTIDE SEQUENCE [LARGE SCALE GENOMIC DNA]</scope>
    <source>
        <strain evidence="9 10">0125_3</strain>
    </source>
</reference>
<dbReference type="InterPro" id="IPR032818">
    <property type="entry name" value="DedA-like"/>
</dbReference>
<dbReference type="GO" id="GO:0005886">
    <property type="term" value="C:plasma membrane"/>
    <property type="evidence" value="ECO:0007669"/>
    <property type="project" value="UniProtKB-SubCell"/>
</dbReference>
<evidence type="ECO:0000256" key="6">
    <source>
        <dbReference type="ARBA" id="ARBA00023136"/>
    </source>
</evidence>
<comment type="subcellular location">
    <subcellularLocation>
        <location evidence="1 7">Cell membrane</location>
        <topology evidence="1 7">Multi-pass membrane protein</topology>
    </subcellularLocation>
</comment>
<feature type="domain" description="VTT" evidence="8">
    <location>
        <begin position="49"/>
        <end position="174"/>
    </location>
</feature>
<dbReference type="InterPro" id="IPR032816">
    <property type="entry name" value="VTT_dom"/>
</dbReference>
<keyword evidence="10" id="KW-1185">Reference proteome</keyword>
<keyword evidence="3 7" id="KW-1003">Cell membrane</keyword>
<keyword evidence="4 7" id="KW-0812">Transmembrane</keyword>
<sequence length="212" mass="23337">MELIASFIDLVLHLEVHLAELVRQHGPWIYAILFAIIFAETGLVVTPILPGDSLLFVAGTLAATGAMDVHLLVVLLIVAAILGNSTNYAVGRWLGKTFFRDRGSRWLNPEYLERTHAFYEKHGGMAVVISRFVPIIRTYVPFVAGLGAMTPGRFTLYNIGGAVAWIASLTYAGYFFGNIPWVKKNLSFIIIGIVLVSVVPVVVAAIRARRER</sequence>
<evidence type="ECO:0000259" key="8">
    <source>
        <dbReference type="Pfam" id="PF09335"/>
    </source>
</evidence>
<dbReference type="PANTHER" id="PTHR30353:SF0">
    <property type="entry name" value="TRANSMEMBRANE PROTEIN"/>
    <property type="match status" value="1"/>
</dbReference>
<evidence type="ECO:0000256" key="2">
    <source>
        <dbReference type="ARBA" id="ARBA00010792"/>
    </source>
</evidence>
<dbReference type="Pfam" id="PF09335">
    <property type="entry name" value="VTT_dom"/>
    <property type="match status" value="1"/>
</dbReference>
<name>A0A6M4GYR7_9PROT</name>
<accession>A0A6M4GYR7</accession>
<feature type="transmembrane region" description="Helical" evidence="7">
    <location>
        <begin position="28"/>
        <end position="49"/>
    </location>
</feature>
<gene>
    <name evidence="9" type="primary">dedA</name>
    <name evidence="9" type="ORF">DSM104443_03247</name>
</gene>
<keyword evidence="6 7" id="KW-0472">Membrane</keyword>
<feature type="transmembrane region" description="Helical" evidence="7">
    <location>
        <begin position="188"/>
        <end position="206"/>
    </location>
</feature>
<protein>
    <submittedName>
        <fullName evidence="9">Protein DedA</fullName>
    </submittedName>
</protein>
<proteinExistence type="inferred from homology"/>